<feature type="chain" id="PRO_5001775157" evidence="1">
    <location>
        <begin position="19"/>
        <end position="94"/>
    </location>
</feature>
<keyword evidence="1" id="KW-0732">Signal</keyword>
<dbReference type="KEGG" id="sapo:SAPIO_CDS6616"/>
<accession>A0A084G3K3</accession>
<reference evidence="2 3" key="1">
    <citation type="journal article" date="2014" name="Genome Announc.">
        <title>Draft genome sequence of the pathogenic fungus Scedosporium apiospermum.</title>
        <authorList>
            <person name="Vandeputte P."/>
            <person name="Ghamrawi S."/>
            <person name="Rechenmann M."/>
            <person name="Iltis A."/>
            <person name="Giraud S."/>
            <person name="Fleury M."/>
            <person name="Thornton C."/>
            <person name="Delhaes L."/>
            <person name="Meyer W."/>
            <person name="Papon N."/>
            <person name="Bouchara J.P."/>
        </authorList>
    </citation>
    <scope>NUCLEOTIDE SEQUENCE [LARGE SCALE GENOMIC DNA]</scope>
    <source>
        <strain evidence="2 3">IHEM 14462</strain>
    </source>
</reference>
<evidence type="ECO:0000256" key="1">
    <source>
        <dbReference type="SAM" id="SignalP"/>
    </source>
</evidence>
<dbReference type="AlphaFoldDB" id="A0A084G3K3"/>
<organism evidence="2 3">
    <name type="scientific">Pseudallescheria apiosperma</name>
    <name type="common">Scedosporium apiospermum</name>
    <dbReference type="NCBI Taxonomy" id="563466"/>
    <lineage>
        <taxon>Eukaryota</taxon>
        <taxon>Fungi</taxon>
        <taxon>Dikarya</taxon>
        <taxon>Ascomycota</taxon>
        <taxon>Pezizomycotina</taxon>
        <taxon>Sordariomycetes</taxon>
        <taxon>Hypocreomycetidae</taxon>
        <taxon>Microascales</taxon>
        <taxon>Microascaceae</taxon>
        <taxon>Scedosporium</taxon>
    </lineage>
</organism>
<dbReference type="VEuPathDB" id="FungiDB:SAPIO_CDS6616"/>
<dbReference type="HOGENOM" id="CLU_2387424_0_0_1"/>
<dbReference type="Proteomes" id="UP000028545">
    <property type="component" value="Unassembled WGS sequence"/>
</dbReference>
<name>A0A084G3K3_PSEDA</name>
<dbReference type="GeneID" id="27725688"/>
<keyword evidence="3" id="KW-1185">Reference proteome</keyword>
<dbReference type="RefSeq" id="XP_016641714.1">
    <property type="nucleotide sequence ID" value="XM_016788670.1"/>
</dbReference>
<dbReference type="EMBL" id="JOWA01000105">
    <property type="protein sequence ID" value="KEZ41915.1"/>
    <property type="molecule type" value="Genomic_DNA"/>
</dbReference>
<comment type="caution">
    <text evidence="2">The sequence shown here is derived from an EMBL/GenBank/DDBJ whole genome shotgun (WGS) entry which is preliminary data.</text>
</comment>
<evidence type="ECO:0000313" key="2">
    <source>
        <dbReference type="EMBL" id="KEZ41915.1"/>
    </source>
</evidence>
<feature type="signal peptide" evidence="1">
    <location>
        <begin position="1"/>
        <end position="18"/>
    </location>
</feature>
<evidence type="ECO:0000313" key="3">
    <source>
        <dbReference type="Proteomes" id="UP000028545"/>
    </source>
</evidence>
<protein>
    <submittedName>
        <fullName evidence="2">Uncharacterized protein</fullName>
    </submittedName>
</protein>
<sequence>MLFSQILTAALSFSVISASPVGTSSLQAEHGPEVIARGPLASLCHQFADTAGQVRNNVPPIWGGQQDRLGDLLLQVDRGAETARQACLHIDAGF</sequence>
<proteinExistence type="predicted"/>
<gene>
    <name evidence="2" type="ORF">SAPIO_CDS6616</name>
</gene>